<feature type="signal peptide" evidence="1">
    <location>
        <begin position="1"/>
        <end position="17"/>
    </location>
</feature>
<reference evidence="2" key="1">
    <citation type="journal article" date="2020" name="mSystems">
        <title>Genome- and Community-Level Interaction Insights into Carbon Utilization and Element Cycling Functions of Hydrothermarchaeota in Hydrothermal Sediment.</title>
        <authorList>
            <person name="Zhou Z."/>
            <person name="Liu Y."/>
            <person name="Xu W."/>
            <person name="Pan J."/>
            <person name="Luo Z.H."/>
            <person name="Li M."/>
        </authorList>
    </citation>
    <scope>NUCLEOTIDE SEQUENCE [LARGE SCALE GENOMIC DNA]</scope>
    <source>
        <strain evidence="2">HyVt-102</strain>
    </source>
</reference>
<evidence type="ECO:0008006" key="3">
    <source>
        <dbReference type="Google" id="ProtNLM"/>
    </source>
</evidence>
<evidence type="ECO:0000256" key="1">
    <source>
        <dbReference type="SAM" id="SignalP"/>
    </source>
</evidence>
<accession>A0A7C0VB23</accession>
<protein>
    <recommendedName>
        <fullName evidence="3">DUF5723 domain-containing protein</fullName>
    </recommendedName>
</protein>
<keyword evidence="1" id="KW-0732">Signal</keyword>
<comment type="caution">
    <text evidence="2">The sequence shown here is derived from an EMBL/GenBank/DDBJ whole genome shotgun (WGS) entry which is preliminary data.</text>
</comment>
<dbReference type="Proteomes" id="UP000885847">
    <property type="component" value="Unassembled WGS sequence"/>
</dbReference>
<gene>
    <name evidence="2" type="ORF">ENF18_05825</name>
</gene>
<organism evidence="2">
    <name type="scientific">candidate division WOR-3 bacterium</name>
    <dbReference type="NCBI Taxonomy" id="2052148"/>
    <lineage>
        <taxon>Bacteria</taxon>
        <taxon>Bacteria division WOR-3</taxon>
    </lineage>
</organism>
<sequence>MRKMLLGVMILSLVLVAQDLPQGEDGSGFSFFGGMGADFMNDTLWFSLSIQPELSLGPVGVGLDIPFRYSPQAGFRTADWDSPSDIMATIRYLRLGKKYSPFYFRIGVLDHVTLAYGFLVDNYTNTIDENTRKSGVLIESDMKKFGAQLLYSNLGKPEVFGLRAFVRPIWFVAPIPIIRNFEIGGTYVKDFHLDADIGMASFDAGFPLRLADLFSLTFYYDYGKALGYGSGTALGVRTDIRLPLNLVQVSVKFEKRRITNQFIPSYFDPFYEAQRVWKDSVLASYNGNFDGYYGELYATALGRLKLGGTYTYYRNIPYSGRIHLVLDATQVIKDWPLLVMWDRDGIESSKDIVFLGKDEHTVFTFVISHRLFWKVYGTGTIQQKFAYNETTDTYDPLRKYGFMVGVKL</sequence>
<dbReference type="EMBL" id="DQWE01000279">
    <property type="protein sequence ID" value="HDI83292.1"/>
    <property type="molecule type" value="Genomic_DNA"/>
</dbReference>
<proteinExistence type="predicted"/>
<feature type="chain" id="PRO_5028242345" description="DUF5723 domain-containing protein" evidence="1">
    <location>
        <begin position="18"/>
        <end position="408"/>
    </location>
</feature>
<evidence type="ECO:0000313" key="2">
    <source>
        <dbReference type="EMBL" id="HDI83292.1"/>
    </source>
</evidence>
<name>A0A7C0VB23_UNCW3</name>
<dbReference type="AlphaFoldDB" id="A0A7C0VB23"/>